<comment type="caution">
    <text evidence="5">The sequence shown here is derived from an EMBL/GenBank/DDBJ whole genome shotgun (WGS) entry which is preliminary data.</text>
</comment>
<dbReference type="GO" id="GO:0003700">
    <property type="term" value="F:DNA-binding transcription factor activity"/>
    <property type="evidence" value="ECO:0007669"/>
    <property type="project" value="InterPro"/>
</dbReference>
<dbReference type="InterPro" id="IPR009057">
    <property type="entry name" value="Homeodomain-like_sf"/>
</dbReference>
<keyword evidence="2" id="KW-0238">DNA-binding</keyword>
<dbReference type="PROSITE" id="PS01124">
    <property type="entry name" value="HTH_ARAC_FAMILY_2"/>
    <property type="match status" value="1"/>
</dbReference>
<sequence length="285" mass="32619">MEQNELLALQGLAHSPQRHARKLRGFTVEHVRPELGVAFSYDWTSDLHFCAYHDIVLEDGGIRAGDGLEDNRRDLRHTLTYVPRGARVTGWSELQSRHNSFTAIYFDPAVIRQELDTRFAGHVDEKVYYRSDEVAGYLRQWAGLLKRDHSDALYEEALGLITILAIHKATMPTLRQPSPLGRAPLALIDEFIEENLGSDLSLSSLAELAGLSRFHFSRAFKASTGETPYQHVLRRRMERARLLLAAREMPIDEIASRLGFQDSAYFQRTFKSWVGMSVKEFRDRM</sequence>
<protein>
    <submittedName>
        <fullName evidence="5">Helix-turn-helix transcriptional regulator</fullName>
    </submittedName>
</protein>
<dbReference type="InterPro" id="IPR018060">
    <property type="entry name" value="HTH_AraC"/>
</dbReference>
<evidence type="ECO:0000259" key="4">
    <source>
        <dbReference type="PROSITE" id="PS01124"/>
    </source>
</evidence>
<evidence type="ECO:0000256" key="2">
    <source>
        <dbReference type="ARBA" id="ARBA00023125"/>
    </source>
</evidence>
<feature type="domain" description="HTH araC/xylS-type" evidence="4">
    <location>
        <begin position="186"/>
        <end position="284"/>
    </location>
</feature>
<gene>
    <name evidence="5" type="ORF">FAA86_16930</name>
</gene>
<evidence type="ECO:0000256" key="1">
    <source>
        <dbReference type="ARBA" id="ARBA00023015"/>
    </source>
</evidence>
<dbReference type="Proteomes" id="UP000307378">
    <property type="component" value="Unassembled WGS sequence"/>
</dbReference>
<evidence type="ECO:0000313" key="6">
    <source>
        <dbReference type="Proteomes" id="UP000307378"/>
    </source>
</evidence>
<dbReference type="SMART" id="SM00342">
    <property type="entry name" value="HTH_ARAC"/>
    <property type="match status" value="1"/>
</dbReference>
<name>A0A4S8PVW8_9HYPH</name>
<dbReference type="SUPFAM" id="SSF46689">
    <property type="entry name" value="Homeodomain-like"/>
    <property type="match status" value="2"/>
</dbReference>
<dbReference type="GO" id="GO:0043565">
    <property type="term" value="F:sequence-specific DNA binding"/>
    <property type="evidence" value="ECO:0007669"/>
    <property type="project" value="InterPro"/>
</dbReference>
<dbReference type="PANTHER" id="PTHR46796:SF14">
    <property type="entry name" value="TRANSCRIPTIONAL REGULATORY PROTEIN"/>
    <property type="match status" value="1"/>
</dbReference>
<dbReference type="InterPro" id="IPR050204">
    <property type="entry name" value="AraC_XylS_family_regulators"/>
</dbReference>
<dbReference type="EMBL" id="STGU01000009">
    <property type="protein sequence ID" value="THV34135.1"/>
    <property type="molecule type" value="Genomic_DNA"/>
</dbReference>
<reference evidence="5 6" key="1">
    <citation type="submission" date="2019-04" db="EMBL/GenBank/DDBJ databases">
        <title>genome sequence of strain W3.</title>
        <authorList>
            <person name="Gao J."/>
            <person name="Sun J."/>
        </authorList>
    </citation>
    <scope>NUCLEOTIDE SEQUENCE [LARGE SCALE GENOMIC DNA]</scope>
    <source>
        <strain evidence="5 6">W3</strain>
    </source>
</reference>
<accession>A0A4S8PVW8</accession>
<dbReference type="AlphaFoldDB" id="A0A4S8PVW8"/>
<dbReference type="Gene3D" id="1.10.10.60">
    <property type="entry name" value="Homeodomain-like"/>
    <property type="match status" value="2"/>
</dbReference>
<keyword evidence="3" id="KW-0804">Transcription</keyword>
<evidence type="ECO:0000313" key="5">
    <source>
        <dbReference type="EMBL" id="THV34135.1"/>
    </source>
</evidence>
<dbReference type="Pfam" id="PF12833">
    <property type="entry name" value="HTH_18"/>
    <property type="match status" value="1"/>
</dbReference>
<proteinExistence type="predicted"/>
<dbReference type="RefSeq" id="WP_136542346.1">
    <property type="nucleotide sequence ID" value="NZ_STGU01000009.1"/>
</dbReference>
<evidence type="ECO:0000256" key="3">
    <source>
        <dbReference type="ARBA" id="ARBA00023163"/>
    </source>
</evidence>
<keyword evidence="1" id="KW-0805">Transcription regulation</keyword>
<dbReference type="PANTHER" id="PTHR46796">
    <property type="entry name" value="HTH-TYPE TRANSCRIPTIONAL ACTIVATOR RHAS-RELATED"/>
    <property type="match status" value="1"/>
</dbReference>
<organism evidence="5 6">
    <name type="scientific">Rhizobium rosettiformans W3</name>
    <dbReference type="NCBI Taxonomy" id="538378"/>
    <lineage>
        <taxon>Bacteria</taxon>
        <taxon>Pseudomonadati</taxon>
        <taxon>Pseudomonadota</taxon>
        <taxon>Alphaproteobacteria</taxon>
        <taxon>Hyphomicrobiales</taxon>
        <taxon>Rhizobiaceae</taxon>
        <taxon>Rhizobium/Agrobacterium group</taxon>
        <taxon>Rhizobium</taxon>
    </lineage>
</organism>